<dbReference type="AlphaFoldDB" id="A0AAF0FI84"/>
<proteinExistence type="predicted"/>
<dbReference type="PANTHER" id="PTHR45649">
    <property type="entry name" value="AMINO-ACID PERMEASE BAT1"/>
    <property type="match status" value="1"/>
</dbReference>
<protein>
    <recommendedName>
        <fullName evidence="9">Amino acid transporter</fullName>
    </recommendedName>
</protein>
<evidence type="ECO:0008006" key="9">
    <source>
        <dbReference type="Google" id="ProtNLM"/>
    </source>
</evidence>
<dbReference type="Proteomes" id="UP001214628">
    <property type="component" value="Chromosome 6"/>
</dbReference>
<evidence type="ECO:0000313" key="7">
    <source>
        <dbReference type="EMBL" id="WFD45007.1"/>
    </source>
</evidence>
<evidence type="ECO:0000256" key="3">
    <source>
        <dbReference type="ARBA" id="ARBA00022692"/>
    </source>
</evidence>
<feature type="transmembrane region" description="Helical" evidence="6">
    <location>
        <begin position="323"/>
        <end position="342"/>
    </location>
</feature>
<feature type="transmembrane region" description="Helical" evidence="6">
    <location>
        <begin position="270"/>
        <end position="293"/>
    </location>
</feature>
<dbReference type="GO" id="GO:0016020">
    <property type="term" value="C:membrane"/>
    <property type="evidence" value="ECO:0007669"/>
    <property type="project" value="UniProtKB-SubCell"/>
</dbReference>
<reference evidence="7" key="1">
    <citation type="submission" date="2023-02" db="EMBL/GenBank/DDBJ databases">
        <title>Mating type loci evolution in Malassezia.</title>
        <authorList>
            <person name="Coelho M.A."/>
        </authorList>
    </citation>
    <scope>NUCLEOTIDE SEQUENCE</scope>
    <source>
        <strain evidence="7">CBS 14136</strain>
    </source>
</reference>
<comment type="subcellular location">
    <subcellularLocation>
        <location evidence="1">Membrane</location>
        <topology evidence="1">Multi-pass membrane protein</topology>
    </subcellularLocation>
</comment>
<dbReference type="PIRSF" id="PIRSF006060">
    <property type="entry name" value="AA_transporter"/>
    <property type="match status" value="1"/>
</dbReference>
<dbReference type="Gene3D" id="1.20.1740.10">
    <property type="entry name" value="Amino acid/polyamine transporter I"/>
    <property type="match status" value="1"/>
</dbReference>
<dbReference type="GO" id="GO:0022857">
    <property type="term" value="F:transmembrane transporter activity"/>
    <property type="evidence" value="ECO:0007669"/>
    <property type="project" value="InterPro"/>
</dbReference>
<feature type="transmembrane region" description="Helical" evidence="6">
    <location>
        <begin position="75"/>
        <end position="105"/>
    </location>
</feature>
<feature type="transmembrane region" description="Helical" evidence="6">
    <location>
        <begin position="471"/>
        <end position="489"/>
    </location>
</feature>
<keyword evidence="5 6" id="KW-0472">Membrane</keyword>
<keyword evidence="8" id="KW-1185">Reference proteome</keyword>
<keyword evidence="4 6" id="KW-1133">Transmembrane helix</keyword>
<evidence type="ECO:0000256" key="5">
    <source>
        <dbReference type="ARBA" id="ARBA00023136"/>
    </source>
</evidence>
<evidence type="ECO:0000256" key="6">
    <source>
        <dbReference type="SAM" id="Phobius"/>
    </source>
</evidence>
<feature type="transmembrane region" description="Helical" evidence="6">
    <location>
        <begin position="396"/>
        <end position="418"/>
    </location>
</feature>
<feature type="transmembrane region" description="Helical" evidence="6">
    <location>
        <begin position="39"/>
        <end position="63"/>
    </location>
</feature>
<feature type="transmembrane region" description="Helical" evidence="6">
    <location>
        <begin position="191"/>
        <end position="211"/>
    </location>
</feature>
<accession>A0AAF0FI84</accession>
<sequence>MTFSKSEGHRGGQEPALDDEDILAHLGYKQHFQRKMNTWSVGAFCFSIMAILGSFATTLNFPITNGGNVGVVWGWFTASCFATCVSFSLAELCSSMPTVGGIYYWSAHLAPRRWSPLAAWVTGWANLVGQVALICSICSAIADEIADAVTIASDFQVYYSSSALYGIMIAVLVADGMLSSCSTRITARLNYLYMAVNLGGVIALIIILAVLGPKNSASVAFSKFENNSEWENKGLVWILSLTAAMWTLTGYDSAAHVAEETSNAAHAGPIAMVSAVVGTALTGFILSIVHSFVMQDPSRLLSAGLKIPAAQLYYDVMGKHGCLAMWSIIIFVQFTSGAAQTLDASRALYAFARDGAVPFSHRIATINSFTGTPVNATWTMVLFTAIVGLLELQSTALTALAGTSVIGLYVSYAVPIFLRITSGRNKFRPGPWNLGRAAIPLGIISCLWVSFIVVVLLFPANPNPDASLMNWAVLILGVIFSGAMLAWIVSARHWFRGPIHEVEWNDKEDRQCDMDTARFDDEVNSKKPDVELTDFVA</sequence>
<evidence type="ECO:0000256" key="2">
    <source>
        <dbReference type="ARBA" id="ARBA00022448"/>
    </source>
</evidence>
<evidence type="ECO:0000256" key="4">
    <source>
        <dbReference type="ARBA" id="ARBA00022989"/>
    </source>
</evidence>
<feature type="transmembrane region" description="Helical" evidence="6">
    <location>
        <begin position="363"/>
        <end position="390"/>
    </location>
</feature>
<keyword evidence="2" id="KW-0813">Transport</keyword>
<evidence type="ECO:0000256" key="1">
    <source>
        <dbReference type="ARBA" id="ARBA00004141"/>
    </source>
</evidence>
<gene>
    <name evidence="7" type="ORF">MPSI1_003683</name>
</gene>
<feature type="transmembrane region" description="Helical" evidence="6">
    <location>
        <begin position="438"/>
        <end position="459"/>
    </location>
</feature>
<name>A0AAF0FI84_9BASI</name>
<feature type="transmembrane region" description="Helical" evidence="6">
    <location>
        <begin position="235"/>
        <end position="258"/>
    </location>
</feature>
<organism evidence="7 8">
    <name type="scientific">Malassezia psittaci</name>
    <dbReference type="NCBI Taxonomy" id="1821823"/>
    <lineage>
        <taxon>Eukaryota</taxon>
        <taxon>Fungi</taxon>
        <taxon>Dikarya</taxon>
        <taxon>Basidiomycota</taxon>
        <taxon>Ustilaginomycotina</taxon>
        <taxon>Malasseziomycetes</taxon>
        <taxon>Malasseziales</taxon>
        <taxon>Malasseziaceae</taxon>
        <taxon>Malassezia</taxon>
    </lineage>
</organism>
<feature type="transmembrane region" description="Helical" evidence="6">
    <location>
        <begin position="162"/>
        <end position="179"/>
    </location>
</feature>
<dbReference type="EMBL" id="CP118380">
    <property type="protein sequence ID" value="WFD45007.1"/>
    <property type="molecule type" value="Genomic_DNA"/>
</dbReference>
<keyword evidence="3 6" id="KW-0812">Transmembrane</keyword>
<dbReference type="PANTHER" id="PTHR45649:SF26">
    <property type="entry name" value="OS04G0435100 PROTEIN"/>
    <property type="match status" value="1"/>
</dbReference>
<dbReference type="InterPro" id="IPR002293">
    <property type="entry name" value="AA/rel_permease1"/>
</dbReference>
<evidence type="ECO:0000313" key="8">
    <source>
        <dbReference type="Proteomes" id="UP001214628"/>
    </source>
</evidence>
<feature type="transmembrane region" description="Helical" evidence="6">
    <location>
        <begin position="117"/>
        <end position="142"/>
    </location>
</feature>
<dbReference type="Pfam" id="PF13520">
    <property type="entry name" value="AA_permease_2"/>
    <property type="match status" value="1"/>
</dbReference>